<dbReference type="GO" id="GO:0055085">
    <property type="term" value="P:transmembrane transport"/>
    <property type="evidence" value="ECO:0007669"/>
    <property type="project" value="InterPro"/>
</dbReference>
<dbReference type="Pfam" id="PF00950">
    <property type="entry name" value="ABC-3"/>
    <property type="match status" value="1"/>
</dbReference>
<dbReference type="SUPFAM" id="SSF47979">
    <property type="entry name" value="Iron-dependent repressor protein, dimerization domain"/>
    <property type="match status" value="1"/>
</dbReference>
<dbReference type="Pfam" id="PF02742">
    <property type="entry name" value="Fe_dep_repr_C"/>
    <property type="match status" value="1"/>
</dbReference>
<dbReference type="InterPro" id="IPR001367">
    <property type="entry name" value="Fe_dep_repressor"/>
</dbReference>
<dbReference type="STRING" id="1891926.Fuma_02774"/>
<evidence type="ECO:0000256" key="9">
    <source>
        <dbReference type="SAM" id="MobiDB-lite"/>
    </source>
</evidence>
<evidence type="ECO:0000256" key="6">
    <source>
        <dbReference type="ARBA" id="ARBA00022989"/>
    </source>
</evidence>
<dbReference type="GO" id="GO:0010043">
    <property type="term" value="P:response to zinc ion"/>
    <property type="evidence" value="ECO:0007669"/>
    <property type="project" value="TreeGrafter"/>
</dbReference>
<dbReference type="InterPro" id="IPR037294">
    <property type="entry name" value="ABC_BtuC-like"/>
</dbReference>
<dbReference type="InterPro" id="IPR022689">
    <property type="entry name" value="Iron_dep_repressor"/>
</dbReference>
<organism evidence="12 13">
    <name type="scientific">Fuerstiella marisgermanici</name>
    <dbReference type="NCBI Taxonomy" id="1891926"/>
    <lineage>
        <taxon>Bacteria</taxon>
        <taxon>Pseudomonadati</taxon>
        <taxon>Planctomycetota</taxon>
        <taxon>Planctomycetia</taxon>
        <taxon>Planctomycetales</taxon>
        <taxon>Planctomycetaceae</taxon>
        <taxon>Fuerstiella</taxon>
    </lineage>
</organism>
<dbReference type="PANTHER" id="PTHR30477:SF8">
    <property type="entry name" value="METAL TRANSPORT SYSTEM MEMBRANE PROTEIN CT_070-RELATED"/>
    <property type="match status" value="1"/>
</dbReference>
<name>A0A1P8WGH1_9PLAN</name>
<dbReference type="KEGG" id="fmr:Fuma_02774"/>
<protein>
    <submittedName>
        <fullName evidence="12">Manganese transport system membrane protein MntB</fullName>
    </submittedName>
</protein>
<dbReference type="InterPro" id="IPR001626">
    <property type="entry name" value="ABC_TroCD"/>
</dbReference>
<accession>A0A1P8WGH1</accession>
<evidence type="ECO:0000259" key="11">
    <source>
        <dbReference type="Pfam" id="PF02742"/>
    </source>
</evidence>
<proteinExistence type="inferred from homology"/>
<sequence>MTLNHFGAGFTSLAARTPIPFQQQTDAVAQWMNLPASDVQNAFWTIAVGSLCAACCALVGCFLLLRRMSLLGDALSHSVLAGIAGVYLVTGNVEPVPMLIGALIAGITTAVLTQFVHKSAAVPEDASIGIVFTSMFAFGVVVVSQAEHVHLDLDCVLFGDLAFAGVDLSPNFGWLLPDSFRSLIPALLVTLTFLAVFWKELRLTSFDPTLAVTLGFSAGMMHYLLTTVVAVVTVSAMQVVGLLVVAMLIVPAAVARLLTDRLSTMLWLACTIGVVSTTGGYLLAVRWDSSAAGLMAVVAGLLLVTAIIVSPKNGLLGRAYRSAKLRVRICAEDVLAGLFRRQERSKSPTEFANASFAECHAMAGNGLLAGAAVRWLRGRRLLKQDGSLLSLTDRGATYAQSLVRSHRLWESYLQEKFDLPADHLHDPAETMEHFIGPDMQQKITKELAAPAKDPHGRAIPGTHREADGVAGE</sequence>
<feature type="compositionally biased region" description="Basic and acidic residues" evidence="9">
    <location>
        <begin position="452"/>
        <end position="472"/>
    </location>
</feature>
<feature type="transmembrane region" description="Helical" evidence="10">
    <location>
        <begin position="128"/>
        <end position="146"/>
    </location>
</feature>
<dbReference type="Gene3D" id="1.10.3470.10">
    <property type="entry name" value="ABC transporter involved in vitamin B12 uptake, BtuC"/>
    <property type="match status" value="1"/>
</dbReference>
<feature type="transmembrane region" description="Helical" evidence="10">
    <location>
        <begin position="239"/>
        <end position="258"/>
    </location>
</feature>
<dbReference type="Proteomes" id="UP000187735">
    <property type="component" value="Chromosome"/>
</dbReference>
<dbReference type="GO" id="GO:0003700">
    <property type="term" value="F:DNA-binding transcription factor activity"/>
    <property type="evidence" value="ECO:0007669"/>
    <property type="project" value="InterPro"/>
</dbReference>
<comment type="subcellular location">
    <subcellularLocation>
        <location evidence="1 8">Cell membrane</location>
        <topology evidence="1 8">Multi-pass membrane protein</topology>
    </subcellularLocation>
</comment>
<feature type="transmembrane region" description="Helical" evidence="10">
    <location>
        <begin position="180"/>
        <end position="198"/>
    </location>
</feature>
<dbReference type="RefSeq" id="WP_083732043.1">
    <property type="nucleotide sequence ID" value="NZ_CP017641.1"/>
</dbReference>
<dbReference type="AlphaFoldDB" id="A0A1P8WGH1"/>
<evidence type="ECO:0000256" key="8">
    <source>
        <dbReference type="RuleBase" id="RU003943"/>
    </source>
</evidence>
<evidence type="ECO:0000256" key="4">
    <source>
        <dbReference type="ARBA" id="ARBA00022475"/>
    </source>
</evidence>
<dbReference type="InterPro" id="IPR036421">
    <property type="entry name" value="Fe_dep_repressor_sf"/>
</dbReference>
<evidence type="ECO:0000256" key="5">
    <source>
        <dbReference type="ARBA" id="ARBA00022692"/>
    </source>
</evidence>
<evidence type="ECO:0000256" key="1">
    <source>
        <dbReference type="ARBA" id="ARBA00004651"/>
    </source>
</evidence>
<evidence type="ECO:0000256" key="3">
    <source>
        <dbReference type="ARBA" id="ARBA00022448"/>
    </source>
</evidence>
<keyword evidence="5 8" id="KW-0812">Transmembrane</keyword>
<dbReference type="GO" id="GO:0046914">
    <property type="term" value="F:transition metal ion binding"/>
    <property type="evidence" value="ECO:0007669"/>
    <property type="project" value="InterPro"/>
</dbReference>
<evidence type="ECO:0000256" key="7">
    <source>
        <dbReference type="ARBA" id="ARBA00023136"/>
    </source>
</evidence>
<dbReference type="PANTHER" id="PTHR30477">
    <property type="entry name" value="ABC-TRANSPORTER METAL-BINDING PROTEIN"/>
    <property type="match status" value="1"/>
</dbReference>
<dbReference type="EMBL" id="CP017641">
    <property type="protein sequence ID" value="APZ93158.1"/>
    <property type="molecule type" value="Genomic_DNA"/>
</dbReference>
<dbReference type="SUPFAM" id="SSF81345">
    <property type="entry name" value="ABC transporter involved in vitamin B12 uptake, BtuC"/>
    <property type="match status" value="1"/>
</dbReference>
<evidence type="ECO:0000313" key="13">
    <source>
        <dbReference type="Proteomes" id="UP000187735"/>
    </source>
</evidence>
<keyword evidence="4" id="KW-1003">Cell membrane</keyword>
<dbReference type="CDD" id="cd06550">
    <property type="entry name" value="TM_ABC_iron-siderophores_like"/>
    <property type="match status" value="1"/>
</dbReference>
<evidence type="ECO:0000256" key="10">
    <source>
        <dbReference type="SAM" id="Phobius"/>
    </source>
</evidence>
<dbReference type="GO" id="GO:0046983">
    <property type="term" value="F:protein dimerization activity"/>
    <property type="evidence" value="ECO:0007669"/>
    <property type="project" value="InterPro"/>
</dbReference>
<reference evidence="12 13" key="1">
    <citation type="journal article" date="2016" name="Front. Microbiol.">
        <title>Fuerstia marisgermanicae gen. nov., sp. nov., an Unusual Member of the Phylum Planctomycetes from the German Wadden Sea.</title>
        <authorList>
            <person name="Kohn T."/>
            <person name="Heuer A."/>
            <person name="Jogler M."/>
            <person name="Vollmers J."/>
            <person name="Boedeker C."/>
            <person name="Bunk B."/>
            <person name="Rast P."/>
            <person name="Borchert D."/>
            <person name="Glockner I."/>
            <person name="Freese H.M."/>
            <person name="Klenk H.P."/>
            <person name="Overmann J."/>
            <person name="Kaster A.K."/>
            <person name="Rohde M."/>
            <person name="Wiegand S."/>
            <person name="Jogler C."/>
        </authorList>
    </citation>
    <scope>NUCLEOTIDE SEQUENCE [LARGE SCALE GENOMIC DNA]</scope>
    <source>
        <strain evidence="12 13">NH11</strain>
    </source>
</reference>
<feature type="transmembrane region" description="Helical" evidence="10">
    <location>
        <begin position="265"/>
        <end position="284"/>
    </location>
</feature>
<feature type="domain" description="Iron dependent repressor metal binding and dimerisation" evidence="11">
    <location>
        <begin position="392"/>
        <end position="460"/>
    </location>
</feature>
<feature type="transmembrane region" description="Helical" evidence="10">
    <location>
        <begin position="70"/>
        <end position="90"/>
    </location>
</feature>
<comment type="similarity">
    <text evidence="2 8">Belongs to the ABC-3 integral membrane protein family.</text>
</comment>
<keyword evidence="7 10" id="KW-0472">Membrane</keyword>
<feature type="transmembrane region" description="Helical" evidence="10">
    <location>
        <begin position="42"/>
        <end position="65"/>
    </location>
</feature>
<dbReference type="GO" id="GO:0043190">
    <property type="term" value="C:ATP-binding cassette (ABC) transporter complex"/>
    <property type="evidence" value="ECO:0007669"/>
    <property type="project" value="InterPro"/>
</dbReference>
<feature type="transmembrane region" description="Helical" evidence="10">
    <location>
        <begin position="290"/>
        <end position="309"/>
    </location>
</feature>
<feature type="region of interest" description="Disordered" evidence="9">
    <location>
        <begin position="448"/>
        <end position="472"/>
    </location>
</feature>
<feature type="transmembrane region" description="Helical" evidence="10">
    <location>
        <begin position="96"/>
        <end position="116"/>
    </location>
</feature>
<dbReference type="InterPro" id="IPR036388">
    <property type="entry name" value="WH-like_DNA-bd_sf"/>
</dbReference>
<dbReference type="SMART" id="SM00529">
    <property type="entry name" value="HTH_DTXR"/>
    <property type="match status" value="1"/>
</dbReference>
<dbReference type="Gene3D" id="1.10.10.10">
    <property type="entry name" value="Winged helix-like DNA-binding domain superfamily/Winged helix DNA-binding domain"/>
    <property type="match status" value="1"/>
</dbReference>
<evidence type="ECO:0000256" key="2">
    <source>
        <dbReference type="ARBA" id="ARBA00008034"/>
    </source>
</evidence>
<evidence type="ECO:0000313" key="12">
    <source>
        <dbReference type="EMBL" id="APZ93158.1"/>
    </source>
</evidence>
<keyword evidence="3 8" id="KW-0813">Transport</keyword>
<keyword evidence="6 10" id="KW-1133">Transmembrane helix</keyword>
<gene>
    <name evidence="12" type="primary">mntB_2</name>
    <name evidence="12" type="ORF">Fuma_02774</name>
</gene>
<dbReference type="OrthoDB" id="9788905at2"/>
<feature type="transmembrane region" description="Helical" evidence="10">
    <location>
        <begin position="210"/>
        <end position="233"/>
    </location>
</feature>
<keyword evidence="13" id="KW-1185">Reference proteome</keyword>